<evidence type="ECO:0000256" key="1">
    <source>
        <dbReference type="SAM" id="MobiDB-lite"/>
    </source>
</evidence>
<dbReference type="EMBL" id="JARAKH010000027">
    <property type="protein sequence ID" value="KAK8389304.1"/>
    <property type="molecule type" value="Genomic_DNA"/>
</dbReference>
<reference evidence="2 3" key="1">
    <citation type="submission" date="2023-03" db="EMBL/GenBank/DDBJ databases">
        <title>High-quality genome of Scylla paramamosain provides insights in environmental adaptation.</title>
        <authorList>
            <person name="Zhang L."/>
        </authorList>
    </citation>
    <scope>NUCLEOTIDE SEQUENCE [LARGE SCALE GENOMIC DNA]</scope>
    <source>
        <strain evidence="2">LZ_2023a</strain>
        <tissue evidence="2">Muscle</tissue>
    </source>
</reference>
<protein>
    <submittedName>
        <fullName evidence="2">Uncharacterized protein</fullName>
    </submittedName>
</protein>
<evidence type="ECO:0000313" key="2">
    <source>
        <dbReference type="EMBL" id="KAK8389304.1"/>
    </source>
</evidence>
<dbReference type="AlphaFoldDB" id="A0AAW0TPN8"/>
<feature type="region of interest" description="Disordered" evidence="1">
    <location>
        <begin position="116"/>
        <end position="147"/>
    </location>
</feature>
<sequence>MTRVRINECEYSNSVPRRAAPASPRLASPRLAWPRKEEDWPNYLMTDDLIGRGVGCRGAEWVTGRAGGRGRAVGVYAGGRRPHTHASHRSSSSSSLSVRWCSLYTAWCSRLVPPSPVPPSHPVPPPLLGPVPVCPAPSAPSAPPTSV</sequence>
<evidence type="ECO:0000313" key="3">
    <source>
        <dbReference type="Proteomes" id="UP001487740"/>
    </source>
</evidence>
<keyword evidence="3" id="KW-1185">Reference proteome</keyword>
<gene>
    <name evidence="2" type="ORF">O3P69_008790</name>
</gene>
<dbReference type="Proteomes" id="UP001487740">
    <property type="component" value="Unassembled WGS sequence"/>
</dbReference>
<organism evidence="2 3">
    <name type="scientific">Scylla paramamosain</name>
    <name type="common">Mud crab</name>
    <dbReference type="NCBI Taxonomy" id="85552"/>
    <lineage>
        <taxon>Eukaryota</taxon>
        <taxon>Metazoa</taxon>
        <taxon>Ecdysozoa</taxon>
        <taxon>Arthropoda</taxon>
        <taxon>Crustacea</taxon>
        <taxon>Multicrustacea</taxon>
        <taxon>Malacostraca</taxon>
        <taxon>Eumalacostraca</taxon>
        <taxon>Eucarida</taxon>
        <taxon>Decapoda</taxon>
        <taxon>Pleocyemata</taxon>
        <taxon>Brachyura</taxon>
        <taxon>Eubrachyura</taxon>
        <taxon>Portunoidea</taxon>
        <taxon>Portunidae</taxon>
        <taxon>Portuninae</taxon>
        <taxon>Scylla</taxon>
    </lineage>
</organism>
<comment type="caution">
    <text evidence="2">The sequence shown here is derived from an EMBL/GenBank/DDBJ whole genome shotgun (WGS) entry which is preliminary data.</text>
</comment>
<name>A0AAW0TPN8_SCYPA</name>
<proteinExistence type="predicted"/>
<accession>A0AAW0TPN8</accession>